<keyword evidence="4" id="KW-1185">Reference proteome</keyword>
<feature type="transmembrane region" description="Helical" evidence="1">
    <location>
        <begin position="264"/>
        <end position="289"/>
    </location>
</feature>
<protein>
    <submittedName>
        <fullName evidence="3">Acyltransferase</fullName>
    </submittedName>
</protein>
<dbReference type="InterPro" id="IPR002656">
    <property type="entry name" value="Acyl_transf_3_dom"/>
</dbReference>
<evidence type="ECO:0000313" key="4">
    <source>
        <dbReference type="Proteomes" id="UP001139089"/>
    </source>
</evidence>
<dbReference type="Pfam" id="PF01757">
    <property type="entry name" value="Acyl_transf_3"/>
    <property type="match status" value="1"/>
</dbReference>
<feature type="transmembrane region" description="Helical" evidence="1">
    <location>
        <begin position="301"/>
        <end position="323"/>
    </location>
</feature>
<keyword evidence="3" id="KW-0012">Acyltransferase</keyword>
<feature type="transmembrane region" description="Helical" evidence="1">
    <location>
        <begin position="39"/>
        <end position="59"/>
    </location>
</feature>
<dbReference type="InterPro" id="IPR050879">
    <property type="entry name" value="Acyltransferase_3"/>
</dbReference>
<accession>A0A9X1T0U0</accession>
<organism evidence="3 4">
    <name type="scientific">Rhizobium quercicola</name>
    <dbReference type="NCBI Taxonomy" id="2901226"/>
    <lineage>
        <taxon>Bacteria</taxon>
        <taxon>Pseudomonadati</taxon>
        <taxon>Pseudomonadota</taxon>
        <taxon>Alphaproteobacteria</taxon>
        <taxon>Hyphomicrobiales</taxon>
        <taxon>Rhizobiaceae</taxon>
        <taxon>Rhizobium/Agrobacterium group</taxon>
        <taxon>Rhizobium</taxon>
    </lineage>
</organism>
<proteinExistence type="predicted"/>
<feature type="transmembrane region" description="Helical" evidence="1">
    <location>
        <begin position="236"/>
        <end position="252"/>
    </location>
</feature>
<comment type="caution">
    <text evidence="3">The sequence shown here is derived from an EMBL/GenBank/DDBJ whole genome shotgun (WGS) entry which is preliminary data.</text>
</comment>
<keyword evidence="3" id="KW-0808">Transferase</keyword>
<dbReference type="GO" id="GO:0016747">
    <property type="term" value="F:acyltransferase activity, transferring groups other than amino-acyl groups"/>
    <property type="evidence" value="ECO:0007669"/>
    <property type="project" value="InterPro"/>
</dbReference>
<dbReference type="PANTHER" id="PTHR23028">
    <property type="entry name" value="ACETYLTRANSFERASE"/>
    <property type="match status" value="1"/>
</dbReference>
<name>A0A9X1T0U0_9HYPH</name>
<dbReference type="GO" id="GO:0000271">
    <property type="term" value="P:polysaccharide biosynthetic process"/>
    <property type="evidence" value="ECO:0007669"/>
    <property type="project" value="TreeGrafter"/>
</dbReference>
<evidence type="ECO:0000259" key="2">
    <source>
        <dbReference type="Pfam" id="PF01757"/>
    </source>
</evidence>
<dbReference type="EMBL" id="JAJOZR010000004">
    <property type="protein sequence ID" value="MCD7109030.1"/>
    <property type="molecule type" value="Genomic_DNA"/>
</dbReference>
<sequence>MIEVGRAIAAAAVVFYHAGSMYALPKYGNAVPWSGWGEIGKHGVDLFFIISGFIIFATHQKDFGHPERLKTYIIRRFVRIYPVYWFWMTAFLLMATVGLATAAIAKSPIDLLSAYSLIRLSSENPPLWVAWTLFHEVAFYAIFALLILHRSIGIMALTVWGLSIVLIRTYTGPDQPTFITVITDLINLEFFFGMAIAATFRRTGVKIAAALAIIGVFALAFVAYHNHAGTLPRNPLFYGVPFALILSGVVSLEYKRRISVPAWILAIGAATFSIYLVHGMFLSVIYRIITKIIPSSIPFSLQLIPAIAALISIGIGYICYLMIERPALAWMRNRVAKPA</sequence>
<keyword evidence="1" id="KW-0472">Membrane</keyword>
<dbReference type="GO" id="GO:0016020">
    <property type="term" value="C:membrane"/>
    <property type="evidence" value="ECO:0007669"/>
    <property type="project" value="TreeGrafter"/>
</dbReference>
<keyword evidence="1" id="KW-1133">Transmembrane helix</keyword>
<dbReference type="AlphaFoldDB" id="A0A9X1T0U0"/>
<keyword evidence="1" id="KW-0812">Transmembrane</keyword>
<dbReference type="Proteomes" id="UP001139089">
    <property type="component" value="Unassembled WGS sequence"/>
</dbReference>
<feature type="transmembrane region" description="Helical" evidence="1">
    <location>
        <begin position="80"/>
        <end position="105"/>
    </location>
</feature>
<feature type="transmembrane region" description="Helical" evidence="1">
    <location>
        <begin position="125"/>
        <end position="147"/>
    </location>
</feature>
<reference evidence="3" key="1">
    <citation type="submission" date="2021-12" db="EMBL/GenBank/DDBJ databases">
        <authorList>
            <person name="Li Y."/>
        </authorList>
    </citation>
    <scope>NUCLEOTIDE SEQUENCE</scope>
    <source>
        <strain evidence="3">DKSPLA3</strain>
    </source>
</reference>
<feature type="transmembrane region" description="Helical" evidence="1">
    <location>
        <begin position="177"/>
        <end position="200"/>
    </location>
</feature>
<evidence type="ECO:0000256" key="1">
    <source>
        <dbReference type="SAM" id="Phobius"/>
    </source>
</evidence>
<evidence type="ECO:0000313" key="3">
    <source>
        <dbReference type="EMBL" id="MCD7109030.1"/>
    </source>
</evidence>
<dbReference type="PANTHER" id="PTHR23028:SF131">
    <property type="entry name" value="BLR2367 PROTEIN"/>
    <property type="match status" value="1"/>
</dbReference>
<feature type="domain" description="Acyltransferase 3" evidence="2">
    <location>
        <begin position="2"/>
        <end position="319"/>
    </location>
</feature>
<gene>
    <name evidence="3" type="ORF">LRX75_08235</name>
</gene>
<feature type="transmembrane region" description="Helical" evidence="1">
    <location>
        <begin position="154"/>
        <end position="171"/>
    </location>
</feature>
<feature type="transmembrane region" description="Helical" evidence="1">
    <location>
        <begin position="207"/>
        <end position="224"/>
    </location>
</feature>
<dbReference type="RefSeq" id="WP_231813395.1">
    <property type="nucleotide sequence ID" value="NZ_JAJOZR010000004.1"/>
</dbReference>